<evidence type="ECO:0000256" key="10">
    <source>
        <dbReference type="PIRSR" id="PIRSR617736-2"/>
    </source>
</evidence>
<feature type="active site" description="Nucleophile" evidence="9 11">
    <location>
        <position position="352"/>
    </location>
</feature>
<dbReference type="InterPro" id="IPR018120">
    <property type="entry name" value="Glyco_hydro_1_AS"/>
</dbReference>
<protein>
    <recommendedName>
        <fullName evidence="3 12">Beta-glucosidase</fullName>
        <ecNumber evidence="3 12">3.2.1.21</ecNumber>
    </recommendedName>
</protein>
<evidence type="ECO:0000256" key="6">
    <source>
        <dbReference type="ARBA" id="ARBA00023277"/>
    </source>
</evidence>
<dbReference type="Pfam" id="PF00232">
    <property type="entry name" value="Glyco_hydro_1"/>
    <property type="match status" value="1"/>
</dbReference>
<keyword evidence="5" id="KW-0136">Cellulose degradation</keyword>
<keyword evidence="4 12" id="KW-0378">Hydrolase</keyword>
<dbReference type="HOGENOM" id="CLU_001859_1_3_9"/>
<feature type="binding site" evidence="10">
    <location>
        <begin position="406"/>
        <end position="407"/>
    </location>
    <ligand>
        <name>substrate</name>
    </ligand>
</feature>
<keyword evidence="8" id="KW-0624">Polysaccharide degradation</keyword>
<evidence type="ECO:0000313" key="13">
    <source>
        <dbReference type="EMBL" id="ADL51094.1"/>
    </source>
</evidence>
<dbReference type="SMR" id="D9SVH0"/>
<evidence type="ECO:0000256" key="7">
    <source>
        <dbReference type="ARBA" id="ARBA00023295"/>
    </source>
</evidence>
<comment type="similarity">
    <text evidence="2 12">Belongs to the glycosyl hydrolase 1 family.</text>
</comment>
<evidence type="ECO:0000256" key="4">
    <source>
        <dbReference type="ARBA" id="ARBA00022801"/>
    </source>
</evidence>
<dbReference type="EC" id="3.2.1.21" evidence="3 12"/>
<dbReference type="InterPro" id="IPR017853">
    <property type="entry name" value="GH"/>
</dbReference>
<feature type="binding site" evidence="10">
    <location>
        <position position="20"/>
    </location>
    <ligand>
        <name>substrate</name>
    </ligand>
</feature>
<dbReference type="GO" id="GO:0008422">
    <property type="term" value="F:beta-glucosidase activity"/>
    <property type="evidence" value="ECO:0007669"/>
    <property type="project" value="UniProtKB-EC"/>
</dbReference>
<proteinExistence type="inferred from homology"/>
<keyword evidence="14" id="KW-1185">Reference proteome</keyword>
<dbReference type="EMBL" id="CP002160">
    <property type="protein sequence ID" value="ADL51094.1"/>
    <property type="molecule type" value="Genomic_DNA"/>
</dbReference>
<dbReference type="Proteomes" id="UP000002730">
    <property type="component" value="Chromosome"/>
</dbReference>
<dbReference type="FunFam" id="3.20.20.80:FF:000004">
    <property type="entry name" value="Beta-glucosidase 6-phospho-beta-glucosidase"/>
    <property type="match status" value="1"/>
</dbReference>
<feature type="binding site" evidence="10">
    <location>
        <position position="165"/>
    </location>
    <ligand>
        <name>substrate</name>
    </ligand>
</feature>
<dbReference type="GO" id="GO:0005829">
    <property type="term" value="C:cytosol"/>
    <property type="evidence" value="ECO:0007669"/>
    <property type="project" value="TreeGrafter"/>
</dbReference>
<evidence type="ECO:0000256" key="12">
    <source>
        <dbReference type="RuleBase" id="RU361175"/>
    </source>
</evidence>
<evidence type="ECO:0000256" key="9">
    <source>
        <dbReference type="PIRSR" id="PIRSR617736-1"/>
    </source>
</evidence>
<comment type="catalytic activity">
    <reaction evidence="1 12">
        <text>Hydrolysis of terminal, non-reducing beta-D-glucosyl residues with release of beta-D-glucose.</text>
        <dbReference type="EC" id="3.2.1.21"/>
    </reaction>
</comment>
<dbReference type="InterPro" id="IPR017736">
    <property type="entry name" value="Glyco_hydro_1_beta-glucosidase"/>
</dbReference>
<dbReference type="PROSITE" id="PS00653">
    <property type="entry name" value="GLYCOSYL_HYDROL_F1_2"/>
    <property type="match status" value="1"/>
</dbReference>
<dbReference type="InterPro" id="IPR033132">
    <property type="entry name" value="GH_1_N_CS"/>
</dbReference>
<feature type="active site" description="Proton donor" evidence="9">
    <location>
        <position position="166"/>
    </location>
</feature>
<dbReference type="eggNOG" id="COG2723">
    <property type="taxonomic scope" value="Bacteria"/>
</dbReference>
<evidence type="ECO:0000256" key="8">
    <source>
        <dbReference type="ARBA" id="ARBA00023326"/>
    </source>
</evidence>
<organism evidence="13 14">
    <name type="scientific">Clostridium cellulovorans (strain ATCC 35296 / DSM 3052 / OCM 3 / 743B)</name>
    <dbReference type="NCBI Taxonomy" id="573061"/>
    <lineage>
        <taxon>Bacteria</taxon>
        <taxon>Bacillati</taxon>
        <taxon>Bacillota</taxon>
        <taxon>Clostridia</taxon>
        <taxon>Eubacteriales</taxon>
        <taxon>Clostridiaceae</taxon>
        <taxon>Clostridium</taxon>
    </lineage>
</organism>
<dbReference type="PANTHER" id="PTHR10353:SF36">
    <property type="entry name" value="LP05116P"/>
    <property type="match status" value="1"/>
</dbReference>
<dbReference type="OrthoDB" id="2339329at2"/>
<dbReference type="RefSeq" id="WP_010076042.1">
    <property type="nucleotide sequence ID" value="NC_014393.1"/>
</dbReference>
<dbReference type="STRING" id="573061.Clocel_1341"/>
<reference evidence="13 14" key="1">
    <citation type="submission" date="2010-08" db="EMBL/GenBank/DDBJ databases">
        <title>Complete sequence of Clostridium cellulovorans 743B.</title>
        <authorList>
            <consortium name="US DOE Joint Genome Institute"/>
            <person name="Lucas S."/>
            <person name="Copeland A."/>
            <person name="Lapidus A."/>
            <person name="Cheng J.-F."/>
            <person name="Bruce D."/>
            <person name="Goodwin L."/>
            <person name="Pitluck S."/>
            <person name="Chertkov O."/>
            <person name="Detter J.C."/>
            <person name="Han C."/>
            <person name="Tapia R."/>
            <person name="Land M."/>
            <person name="Hauser L."/>
            <person name="Chang Y.-J."/>
            <person name="Jeffries C."/>
            <person name="Kyrpides N."/>
            <person name="Ivanova N."/>
            <person name="Mikhailova N."/>
            <person name="Hemme C.L."/>
            <person name="Woyke T."/>
        </authorList>
    </citation>
    <scope>NUCLEOTIDE SEQUENCE [LARGE SCALE GENOMIC DNA]</scope>
    <source>
        <strain evidence="14">ATCC 35296 / DSM 3052 / OCM 3 / 743B</strain>
    </source>
</reference>
<evidence type="ECO:0000256" key="11">
    <source>
        <dbReference type="PROSITE-ProRule" id="PRU10055"/>
    </source>
</evidence>
<accession>D9SVH0</accession>
<dbReference type="InterPro" id="IPR001360">
    <property type="entry name" value="Glyco_hydro_1"/>
</dbReference>
<dbReference type="GO" id="GO:0030245">
    <property type="term" value="P:cellulose catabolic process"/>
    <property type="evidence" value="ECO:0007669"/>
    <property type="project" value="UniProtKB-KW"/>
</dbReference>
<sequence>MEKLRFPKDFIFGTATAAYQIEGAYKEDEKGESIWDRFSHIPGNVAKMHNGDIACDHYHRYKEDVQLLKSLGIKSYRFSIAWPRIFPKGFGEINQKGIQFYRDLIDELIKNDIEPAITIYHWDLPQKLQDIGGWANPQVADYYVDYANLLFREFGDRVKTWITHNEPWVASYLGYALGVHAPGIKDMKMALLAAHNILLSHFKAVKAYRELEQDGQIGITLNLSTCYSNSADEEDIAAAHRSDGWNNRWFLDAALKGTYPEDMIKIFSDTNIMPELPKELFTEVFETSDFLGINYYTRQVVKNNSEAFIGAESVAMDNPKTEMGWEIYPQGLYDLLTRIHRDYGNIDLYITENGAAFNDMVNRDGKVEDENRLDYLYTHFAAALSAIEAGVPLKGYYIWSFMDNFEWAEGYEKRFGIVHVNYKTQERTIKKSAYWYKELIERSNK</sequence>
<evidence type="ECO:0000256" key="3">
    <source>
        <dbReference type="ARBA" id="ARBA00012744"/>
    </source>
</evidence>
<keyword evidence="7 12" id="KW-0326">Glycosidase</keyword>
<evidence type="ECO:0000256" key="2">
    <source>
        <dbReference type="ARBA" id="ARBA00010838"/>
    </source>
</evidence>
<dbReference type="SUPFAM" id="SSF51445">
    <property type="entry name" value="(Trans)glycosidases"/>
    <property type="match status" value="1"/>
</dbReference>
<evidence type="ECO:0000256" key="5">
    <source>
        <dbReference type="ARBA" id="ARBA00023001"/>
    </source>
</evidence>
<gene>
    <name evidence="13" type="ordered locus">Clocel_1341</name>
</gene>
<evidence type="ECO:0000313" key="14">
    <source>
        <dbReference type="Proteomes" id="UP000002730"/>
    </source>
</evidence>
<dbReference type="KEGG" id="ccb:Clocel_1341"/>
<dbReference type="PROSITE" id="PS00572">
    <property type="entry name" value="GLYCOSYL_HYDROL_F1_1"/>
    <property type="match status" value="1"/>
</dbReference>
<dbReference type="Gene3D" id="3.20.20.80">
    <property type="entry name" value="Glycosidases"/>
    <property type="match status" value="1"/>
</dbReference>
<feature type="binding site" evidence="10">
    <location>
        <position position="296"/>
    </location>
    <ligand>
        <name>substrate</name>
    </ligand>
</feature>
<evidence type="ECO:0000256" key="1">
    <source>
        <dbReference type="ARBA" id="ARBA00000448"/>
    </source>
</evidence>
<dbReference type="PANTHER" id="PTHR10353">
    <property type="entry name" value="GLYCOSYL HYDROLASE"/>
    <property type="match status" value="1"/>
</dbReference>
<name>D9SVH0_CLOC7</name>
<feature type="binding site" evidence="10">
    <location>
        <position position="121"/>
    </location>
    <ligand>
        <name>substrate</name>
    </ligand>
</feature>
<dbReference type="CAZy" id="GH1">
    <property type="family name" value="Glycoside Hydrolase Family 1"/>
</dbReference>
<dbReference type="NCBIfam" id="TIGR03356">
    <property type="entry name" value="BGL"/>
    <property type="match status" value="1"/>
</dbReference>
<keyword evidence="6" id="KW-0119">Carbohydrate metabolism</keyword>
<feature type="binding site" evidence="10">
    <location>
        <position position="399"/>
    </location>
    <ligand>
        <name>substrate</name>
    </ligand>
</feature>
<dbReference type="AlphaFoldDB" id="D9SVH0"/>
<dbReference type="PRINTS" id="PR00131">
    <property type="entry name" value="GLHYDRLASE1"/>
</dbReference>